<dbReference type="InterPro" id="IPR018170">
    <property type="entry name" value="Aldo/ket_reductase_CS"/>
</dbReference>
<keyword evidence="4" id="KW-1185">Reference proteome</keyword>
<keyword evidence="1" id="KW-0560">Oxidoreductase</keyword>
<dbReference type="GO" id="GO:0005829">
    <property type="term" value="C:cytosol"/>
    <property type="evidence" value="ECO:0007669"/>
    <property type="project" value="TreeGrafter"/>
</dbReference>
<dbReference type="GO" id="GO:0016491">
    <property type="term" value="F:oxidoreductase activity"/>
    <property type="evidence" value="ECO:0007669"/>
    <property type="project" value="UniProtKB-KW"/>
</dbReference>
<accession>A0A4Z0GZP3</accession>
<dbReference type="Pfam" id="PF00248">
    <property type="entry name" value="Aldo_ket_red"/>
    <property type="match status" value="1"/>
</dbReference>
<sequence length="333" mass="37735">MKKIKLGKSDVEATRIALGTWAIGGTGWGGTDEQQSIETVQEAIRKGVTTIDTAPAYGKGLSEKLIGQAISEMDVNREDLVLATKAGIDWTEDGNYRDSRPEHLEKELEASLDRLQTDYLDVYQIHWPDTDISIEETAKKMKEFYEEGRIRAIGVSNFSPEQMDEWQKYAPIHTSQMHLNMLQRYLIDWFEYCRNHEIATLSWGSLAHGMLTGKYDKDASFPDDDLRSNIELFQGDKYPHLIDAVEELKDFAAKKDRNIIQLAVRWLLDHHTGADVALWGARKPSQVEGVQGADDFMLTADDLKVIDEILYKHVDDLDNGTLSEYGPPVRSEA</sequence>
<reference evidence="3 4" key="1">
    <citation type="journal article" date="2003" name="Int. J. Syst. Evol. Microbiol.">
        <title>Halobacillus salinus sp. nov., isolated from a salt lake on the coast of the East Sea in Korea.</title>
        <authorList>
            <person name="Yoon J.H."/>
            <person name="Kang K.H."/>
            <person name="Park Y.H."/>
        </authorList>
    </citation>
    <scope>NUCLEOTIDE SEQUENCE [LARGE SCALE GENOMIC DNA]</scope>
    <source>
        <strain evidence="3 4">HSL-3</strain>
    </source>
</reference>
<proteinExistence type="predicted"/>
<evidence type="ECO:0000313" key="4">
    <source>
        <dbReference type="Proteomes" id="UP000297982"/>
    </source>
</evidence>
<dbReference type="PROSITE" id="PS00062">
    <property type="entry name" value="ALDOKETO_REDUCTASE_2"/>
    <property type="match status" value="1"/>
</dbReference>
<evidence type="ECO:0000256" key="1">
    <source>
        <dbReference type="ARBA" id="ARBA00023002"/>
    </source>
</evidence>
<evidence type="ECO:0000313" key="3">
    <source>
        <dbReference type="EMBL" id="TGB01968.1"/>
    </source>
</evidence>
<dbReference type="InterPro" id="IPR050523">
    <property type="entry name" value="AKR_Detox_Biosynth"/>
</dbReference>
<feature type="domain" description="NADP-dependent oxidoreductase" evidence="2">
    <location>
        <begin position="15"/>
        <end position="309"/>
    </location>
</feature>
<dbReference type="AlphaFoldDB" id="A0A4Z0GZP3"/>
<dbReference type="PANTHER" id="PTHR43364:SF4">
    <property type="entry name" value="NAD(P)-LINKED OXIDOREDUCTASE SUPERFAMILY PROTEIN"/>
    <property type="match status" value="1"/>
</dbReference>
<dbReference type="STRING" id="192814.GCA_900166575_03817"/>
<evidence type="ECO:0000259" key="2">
    <source>
        <dbReference type="Pfam" id="PF00248"/>
    </source>
</evidence>
<name>A0A4Z0GZP3_9BACI</name>
<gene>
    <name evidence="3" type="ORF">E4663_15160</name>
</gene>
<dbReference type="InterPro" id="IPR023210">
    <property type="entry name" value="NADP_OxRdtase_dom"/>
</dbReference>
<protein>
    <submittedName>
        <fullName evidence="3">Aldo/keto reductase</fullName>
    </submittedName>
</protein>
<dbReference type="EMBL" id="SRJC01000004">
    <property type="protein sequence ID" value="TGB01968.1"/>
    <property type="molecule type" value="Genomic_DNA"/>
</dbReference>
<organism evidence="3 4">
    <name type="scientific">Halobacillus salinus</name>
    <dbReference type="NCBI Taxonomy" id="192814"/>
    <lineage>
        <taxon>Bacteria</taxon>
        <taxon>Bacillati</taxon>
        <taxon>Bacillota</taxon>
        <taxon>Bacilli</taxon>
        <taxon>Bacillales</taxon>
        <taxon>Bacillaceae</taxon>
        <taxon>Halobacillus</taxon>
    </lineage>
</organism>
<dbReference type="PANTHER" id="PTHR43364">
    <property type="entry name" value="NADH-SPECIFIC METHYLGLYOXAL REDUCTASE-RELATED"/>
    <property type="match status" value="1"/>
</dbReference>
<dbReference type="Gene3D" id="3.20.20.100">
    <property type="entry name" value="NADP-dependent oxidoreductase domain"/>
    <property type="match status" value="1"/>
</dbReference>
<dbReference type="InterPro" id="IPR036812">
    <property type="entry name" value="NAD(P)_OxRdtase_dom_sf"/>
</dbReference>
<dbReference type="RefSeq" id="WP_135328248.1">
    <property type="nucleotide sequence ID" value="NZ_SRJC01000004.1"/>
</dbReference>
<dbReference type="SUPFAM" id="SSF51430">
    <property type="entry name" value="NAD(P)-linked oxidoreductase"/>
    <property type="match status" value="1"/>
</dbReference>
<comment type="caution">
    <text evidence="3">The sequence shown here is derived from an EMBL/GenBank/DDBJ whole genome shotgun (WGS) entry which is preliminary data.</text>
</comment>
<dbReference type="Proteomes" id="UP000297982">
    <property type="component" value="Unassembled WGS sequence"/>
</dbReference>